<evidence type="ECO:0000259" key="6">
    <source>
        <dbReference type="Pfam" id="PF08479"/>
    </source>
</evidence>
<evidence type="ECO:0000256" key="2">
    <source>
        <dbReference type="ARBA" id="ARBA00022692"/>
    </source>
</evidence>
<keyword evidence="1" id="KW-0472">Membrane</keyword>
<dbReference type="KEGG" id="maga:Mag101_01625"/>
<evidence type="ECO:0000313" key="8">
    <source>
        <dbReference type="Proteomes" id="UP000188219"/>
    </source>
</evidence>
<feature type="signal peptide" evidence="4">
    <location>
        <begin position="1"/>
        <end position="25"/>
    </location>
</feature>
<dbReference type="Gene3D" id="2.40.160.50">
    <property type="entry name" value="membrane protein fhac: a member of the omp85/tpsb transporter family"/>
    <property type="match status" value="1"/>
</dbReference>
<dbReference type="InterPro" id="IPR005565">
    <property type="entry name" value="Hemolysn_activator_HlyB_C"/>
</dbReference>
<dbReference type="InterPro" id="IPR013686">
    <property type="entry name" value="Polypept-transport_assoc_ShlB"/>
</dbReference>
<gene>
    <name evidence="7" type="ORF">Mag101_01625</name>
</gene>
<dbReference type="Gene3D" id="3.10.20.310">
    <property type="entry name" value="membrane protein fhac"/>
    <property type="match status" value="1"/>
</dbReference>
<dbReference type="Proteomes" id="UP000188219">
    <property type="component" value="Chromosome"/>
</dbReference>
<dbReference type="GO" id="GO:0098046">
    <property type="term" value="C:type V protein secretion system complex"/>
    <property type="evidence" value="ECO:0007669"/>
    <property type="project" value="TreeGrafter"/>
</dbReference>
<keyword evidence="4" id="KW-0732">Signal</keyword>
<feature type="chain" id="PRO_5012907906" evidence="4">
    <location>
        <begin position="26"/>
        <end position="656"/>
    </location>
</feature>
<proteinExistence type="predicted"/>
<dbReference type="PANTHER" id="PTHR34597:SF3">
    <property type="entry name" value="OUTER MEMBRANE TRANSPORTER CDIB"/>
    <property type="match status" value="1"/>
</dbReference>
<dbReference type="PANTHER" id="PTHR34597">
    <property type="entry name" value="SLR1661 PROTEIN"/>
    <property type="match status" value="1"/>
</dbReference>
<evidence type="ECO:0000313" key="7">
    <source>
        <dbReference type="EMBL" id="AQQ66488.1"/>
    </source>
</evidence>
<feature type="domain" description="Haemolysin activator HlyB C-terminal" evidence="5">
    <location>
        <begin position="280"/>
        <end position="551"/>
    </location>
</feature>
<name>A0A1Q2M1S6_9GAMM</name>
<dbReference type="Pfam" id="PF03865">
    <property type="entry name" value="ShlB"/>
    <property type="match status" value="1"/>
</dbReference>
<keyword evidence="2" id="KW-0812">Transmembrane</keyword>
<keyword evidence="3" id="KW-0998">Cell outer membrane</keyword>
<dbReference type="STRING" id="260552.Mag101_01625"/>
<dbReference type="OrthoDB" id="572300at2"/>
<feature type="domain" description="Polypeptide-transport-associated ShlB-type" evidence="6">
    <location>
        <begin position="170"/>
        <end position="219"/>
    </location>
</feature>
<dbReference type="GO" id="GO:0008320">
    <property type="term" value="F:protein transmembrane transporter activity"/>
    <property type="evidence" value="ECO:0007669"/>
    <property type="project" value="TreeGrafter"/>
</dbReference>
<keyword evidence="1" id="KW-1134">Transmembrane beta strand</keyword>
<protein>
    <submittedName>
        <fullName evidence="7">Hemolysin activator protein, HlyB family</fullName>
    </submittedName>
</protein>
<dbReference type="GO" id="GO:0046819">
    <property type="term" value="P:protein secretion by the type V secretion system"/>
    <property type="evidence" value="ECO:0007669"/>
    <property type="project" value="TreeGrafter"/>
</dbReference>
<evidence type="ECO:0000256" key="4">
    <source>
        <dbReference type="SAM" id="SignalP"/>
    </source>
</evidence>
<accession>A0A1Q2M1S6</accession>
<keyword evidence="8" id="KW-1185">Reference proteome</keyword>
<dbReference type="InterPro" id="IPR051544">
    <property type="entry name" value="TPS_OM_transporter"/>
</dbReference>
<evidence type="ECO:0000256" key="1">
    <source>
        <dbReference type="ARBA" id="ARBA00022452"/>
    </source>
</evidence>
<sequence length="656" mass="72748">MSCLVKNFFCIVIACVLVAALPAEAQQSDSGFRSRVQQAFEQDVPNVNDEDVAREFERRSREARYPNLDADIPEVSGRDLGPRISVKAFRFHRLQEYPEYGIERSVIEEKAEALRVKYMQEDQMVAGGFTIDELKELALLLEGVGARFEPQNLGPRELRRLVSVVERQNAERGLTYGDLEDIAAELTRFYRQQGLFLAQVQIPAQEVKDGVVVFSIQEGVLGQVSVHDNRRYGSEQLAAAFSSHKGALVNHKNVEESLYLLNDLPALNVTGYFTAGDSPGETRLNLKVRDESGWRLVTRMDNHGSTFTGDNRIFTSVDVFNPIGIGDELTVGYLRSVGSGSFDSEFGSNLGQLKYSLPLFGPRTRLEISADYNEFVLHDAEDPSNFINLLDINGVNESYALTVDHKFRRSRDFNLSGSIAATEKKSDISAVIALPDEGEHVIGAEAGFYMDTLSGGRVPMLNVINAKAQFGEFQTLVDPARGNDFVKFAAETSSLLFLPTPFADVQSRLILKSRWQYSETALPAFEQFSLGGANGVRAFDVRDFSADQAGLLTMEWYPGFPNAINPIVFGNRLSDMLQVALIADGGYGVVENYEPFVKNDWAGLSGAGVLVKFSWNENWASQFSLAWPTMSRSSIDGTGDDADGPRLYADFSYFLQ</sequence>
<dbReference type="Pfam" id="PF08479">
    <property type="entry name" value="POTRA_2"/>
    <property type="match status" value="1"/>
</dbReference>
<dbReference type="AlphaFoldDB" id="A0A1Q2M1S6"/>
<evidence type="ECO:0000256" key="3">
    <source>
        <dbReference type="ARBA" id="ARBA00023237"/>
    </source>
</evidence>
<dbReference type="EMBL" id="CP019650">
    <property type="protein sequence ID" value="AQQ66488.1"/>
    <property type="molecule type" value="Genomic_DNA"/>
</dbReference>
<organism evidence="7 8">
    <name type="scientific">Microbulbifer agarilyticus</name>
    <dbReference type="NCBI Taxonomy" id="260552"/>
    <lineage>
        <taxon>Bacteria</taxon>
        <taxon>Pseudomonadati</taxon>
        <taxon>Pseudomonadota</taxon>
        <taxon>Gammaproteobacteria</taxon>
        <taxon>Cellvibrionales</taxon>
        <taxon>Microbulbiferaceae</taxon>
        <taxon>Microbulbifer</taxon>
    </lineage>
</organism>
<reference evidence="7" key="1">
    <citation type="submission" date="2017-02" db="EMBL/GenBank/DDBJ databases">
        <title>Genome of Microbulbifer agarilyticus GP101.</title>
        <authorList>
            <person name="Jung J."/>
            <person name="Bae S.S."/>
            <person name="Baek K."/>
        </authorList>
    </citation>
    <scope>NUCLEOTIDE SEQUENCE [LARGE SCALE GENOMIC DNA]</scope>
    <source>
        <strain evidence="7">GP101</strain>
    </source>
</reference>
<evidence type="ECO:0000259" key="5">
    <source>
        <dbReference type="Pfam" id="PF03865"/>
    </source>
</evidence>